<dbReference type="RefSeq" id="WP_285968379.1">
    <property type="nucleotide sequence ID" value="NZ_CP127294.1"/>
</dbReference>
<sequence>MSLDQELQPTELAPAERAHERFDAYYGRLFGWSVRWQGSRLFLALENGLCAVTLPKLAAGPVLRHLADTGCQGPVLVLPTQHGPRVAILAETDGLVPPRTTLPADVDLLDCGALVPLPIGPQVPGVSTEWLAAPDPRQRWLPSLSAVLAGVRVRH</sequence>
<gene>
    <name evidence="1" type="ORF">QRX50_40570</name>
</gene>
<dbReference type="AlphaFoldDB" id="A0A9Y2ICY7"/>
<name>A0A9Y2ICY7_9PSEU</name>
<keyword evidence="2" id="KW-1185">Reference proteome</keyword>
<dbReference type="Proteomes" id="UP001236014">
    <property type="component" value="Chromosome"/>
</dbReference>
<accession>A0A9Y2ICY7</accession>
<evidence type="ECO:0000313" key="1">
    <source>
        <dbReference type="EMBL" id="WIX77639.1"/>
    </source>
</evidence>
<evidence type="ECO:0008006" key="3">
    <source>
        <dbReference type="Google" id="ProtNLM"/>
    </source>
</evidence>
<organism evidence="1 2">
    <name type="scientific">Amycolatopsis carbonis</name>
    <dbReference type="NCBI Taxonomy" id="715471"/>
    <lineage>
        <taxon>Bacteria</taxon>
        <taxon>Bacillati</taxon>
        <taxon>Actinomycetota</taxon>
        <taxon>Actinomycetes</taxon>
        <taxon>Pseudonocardiales</taxon>
        <taxon>Pseudonocardiaceae</taxon>
        <taxon>Amycolatopsis</taxon>
    </lineage>
</organism>
<dbReference type="EMBL" id="CP127294">
    <property type="protein sequence ID" value="WIX77639.1"/>
    <property type="molecule type" value="Genomic_DNA"/>
</dbReference>
<evidence type="ECO:0000313" key="2">
    <source>
        <dbReference type="Proteomes" id="UP001236014"/>
    </source>
</evidence>
<dbReference type="KEGG" id="acab:QRX50_40570"/>
<reference evidence="1 2" key="1">
    <citation type="submission" date="2023-06" db="EMBL/GenBank/DDBJ databases">
        <authorList>
            <person name="Oyuntsetseg B."/>
            <person name="Kim S.B."/>
        </authorList>
    </citation>
    <scope>NUCLEOTIDE SEQUENCE [LARGE SCALE GENOMIC DNA]</scope>
    <source>
        <strain evidence="1 2">2-15</strain>
    </source>
</reference>
<protein>
    <recommendedName>
        <fullName evidence="3">Glycogen operon protein GlgX</fullName>
    </recommendedName>
</protein>
<proteinExistence type="predicted"/>